<dbReference type="OrthoDB" id="7169324at2"/>
<dbReference type="Proteomes" id="UP000548978">
    <property type="component" value="Unassembled WGS sequence"/>
</dbReference>
<sequence>MFEFGRDLRRLFDGHQADQDLGWLEVVDVDVLRGEARRQTVDAGRVTCPRPVQAWLLASALWREHTRRSGAADSLQHARLTALDGRKAARTNDDRAEAVMALAETMVLSFDLYGGPDSLTRALSLTDGLKDHATRPLLKVRLTALHARIRARQVRSPDGDSLQAMAFLDQAVHELSRRPGLLLDTLKLDRAALTLTFGIERRDARLLDQAGRELRELVDTCPAERRPLTRARALALCGAGLSALAALADNGEALEQGRALFDAACDQFTPDHSPMDWAAVALARSAALPGAACLSSDGGQSDVLGGLTRNRTVLGLALADAVVEGGVMKAESQGDILALDRLAARLRSRLAMDRPRPVAWAVDQIGLARVALAKARLLDKPAGPVRLVLVEAAAAARDEGADLIADRADHLLRQVTD</sequence>
<dbReference type="RefSeq" id="WP_123286092.1">
    <property type="nucleotide sequence ID" value="NZ_JACIJB010000001.1"/>
</dbReference>
<dbReference type="AlphaFoldDB" id="A0A7W9A2J4"/>
<proteinExistence type="predicted"/>
<reference evidence="1 2" key="1">
    <citation type="submission" date="2020-08" db="EMBL/GenBank/DDBJ databases">
        <title>Genomic Encyclopedia of Type Strains, Phase IV (KMG-IV): sequencing the most valuable type-strain genomes for metagenomic binning, comparative biology and taxonomic classification.</title>
        <authorList>
            <person name="Goeker M."/>
        </authorList>
    </citation>
    <scope>NUCLEOTIDE SEQUENCE [LARGE SCALE GENOMIC DNA]</scope>
    <source>
        <strain evidence="1 2">DSM 24448</strain>
    </source>
</reference>
<name>A0A7W9A2J4_9CAUL</name>
<gene>
    <name evidence="1" type="ORF">FHS65_000750</name>
</gene>
<dbReference type="EMBL" id="JACIJB010000001">
    <property type="protein sequence ID" value="MBB5660032.1"/>
    <property type="molecule type" value="Genomic_DNA"/>
</dbReference>
<protein>
    <submittedName>
        <fullName evidence="1">Uncharacterized protein</fullName>
    </submittedName>
</protein>
<evidence type="ECO:0000313" key="2">
    <source>
        <dbReference type="Proteomes" id="UP000548978"/>
    </source>
</evidence>
<comment type="caution">
    <text evidence="1">The sequence shown here is derived from an EMBL/GenBank/DDBJ whole genome shotgun (WGS) entry which is preliminary data.</text>
</comment>
<keyword evidence="2" id="KW-1185">Reference proteome</keyword>
<accession>A0A7W9A2J4</accession>
<organism evidence="1 2">
    <name type="scientific">Brevundimonas halotolerans</name>
    <dbReference type="NCBI Taxonomy" id="69670"/>
    <lineage>
        <taxon>Bacteria</taxon>
        <taxon>Pseudomonadati</taxon>
        <taxon>Pseudomonadota</taxon>
        <taxon>Alphaproteobacteria</taxon>
        <taxon>Caulobacterales</taxon>
        <taxon>Caulobacteraceae</taxon>
        <taxon>Brevundimonas</taxon>
    </lineage>
</organism>
<evidence type="ECO:0000313" key="1">
    <source>
        <dbReference type="EMBL" id="MBB5660032.1"/>
    </source>
</evidence>